<feature type="region of interest" description="Disordered" evidence="6">
    <location>
        <begin position="37"/>
        <end position="144"/>
    </location>
</feature>
<dbReference type="PROSITE" id="PS00352">
    <property type="entry name" value="CSD_1"/>
    <property type="match status" value="2"/>
</dbReference>
<dbReference type="GO" id="GO:0003723">
    <property type="term" value="F:RNA binding"/>
    <property type="evidence" value="ECO:0007669"/>
    <property type="project" value="UniProtKB-KW"/>
</dbReference>
<dbReference type="GO" id="GO:0005737">
    <property type="term" value="C:cytoplasm"/>
    <property type="evidence" value="ECO:0007669"/>
    <property type="project" value="UniProtKB-SubCell"/>
</dbReference>
<feature type="compositionally biased region" description="Low complexity" evidence="6">
    <location>
        <begin position="117"/>
        <end position="128"/>
    </location>
</feature>
<accession>A0A7R8WB82</accession>
<dbReference type="InterPro" id="IPR056400">
    <property type="entry name" value="CSDE1"/>
</dbReference>
<dbReference type="Pfam" id="PF00313">
    <property type="entry name" value="CSD"/>
    <property type="match status" value="2"/>
</dbReference>
<dbReference type="InterPro" id="IPR011129">
    <property type="entry name" value="CSD"/>
</dbReference>
<evidence type="ECO:0000256" key="5">
    <source>
        <dbReference type="ARBA" id="ARBA00044751"/>
    </source>
</evidence>
<dbReference type="PANTHER" id="PTHR12913">
    <property type="entry name" value="UNR PROTEIN N-RAS UPSTREAM GENE PROTEIN"/>
    <property type="match status" value="1"/>
</dbReference>
<proteinExistence type="inferred from homology"/>
<feature type="compositionally biased region" description="Polar residues" evidence="6">
    <location>
        <begin position="107"/>
        <end position="116"/>
    </location>
</feature>
<gene>
    <name evidence="7" type="ORF">CTOB1V02_LOCUS6296</name>
</gene>
<feature type="compositionally biased region" description="Low complexity" evidence="6">
    <location>
        <begin position="781"/>
        <end position="790"/>
    </location>
</feature>
<dbReference type="Gene3D" id="2.40.50.140">
    <property type="entry name" value="Nucleic acid-binding proteins"/>
    <property type="match status" value="6"/>
</dbReference>
<keyword evidence="4" id="KW-0694">RNA-binding</keyword>
<dbReference type="PANTHER" id="PTHR12913:SF1">
    <property type="entry name" value="COLD SHOCK DOMAIN-CONTAINING PROTEIN E1"/>
    <property type="match status" value="1"/>
</dbReference>
<feature type="region of interest" description="Disordered" evidence="6">
    <location>
        <begin position="435"/>
        <end position="455"/>
    </location>
</feature>
<keyword evidence="2" id="KW-0963">Cytoplasm</keyword>
<comment type="similarity">
    <text evidence="5">Belongs to the UNR family.</text>
</comment>
<organism evidence="7">
    <name type="scientific">Cyprideis torosa</name>
    <dbReference type="NCBI Taxonomy" id="163714"/>
    <lineage>
        <taxon>Eukaryota</taxon>
        <taxon>Metazoa</taxon>
        <taxon>Ecdysozoa</taxon>
        <taxon>Arthropoda</taxon>
        <taxon>Crustacea</taxon>
        <taxon>Oligostraca</taxon>
        <taxon>Ostracoda</taxon>
        <taxon>Podocopa</taxon>
        <taxon>Podocopida</taxon>
        <taxon>Cytherocopina</taxon>
        <taxon>Cytheroidea</taxon>
        <taxon>Cytherideidae</taxon>
        <taxon>Cyprideis</taxon>
    </lineage>
</organism>
<dbReference type="InterPro" id="IPR019844">
    <property type="entry name" value="CSD_CS"/>
</dbReference>
<dbReference type="SUPFAM" id="SSF50249">
    <property type="entry name" value="Nucleic acid-binding proteins"/>
    <property type="match status" value="3"/>
</dbReference>
<evidence type="ECO:0000256" key="1">
    <source>
        <dbReference type="ARBA" id="ARBA00004496"/>
    </source>
</evidence>
<dbReference type="SMART" id="SM00357">
    <property type="entry name" value="CSP"/>
    <property type="match status" value="4"/>
</dbReference>
<feature type="region of interest" description="Disordered" evidence="6">
    <location>
        <begin position="470"/>
        <end position="492"/>
    </location>
</feature>
<name>A0A7R8WB82_9CRUS</name>
<keyword evidence="3" id="KW-0677">Repeat</keyword>
<feature type="region of interest" description="Disordered" evidence="6">
    <location>
        <begin position="1200"/>
        <end position="1227"/>
    </location>
</feature>
<sequence length="1434" mass="153639">MNQWKSSFQSPASDSSPSAILYDKAFGQGVNGGRYNNGLNPHVGSASSSRHGIGPGVIGSLPMTSRAPGAPSSLGSNGSLSSGRSSVSNNGFGGSSTSPTFYPNGLHSPTSAFTETGSSKGGFSSLSSRARESGLGGSLPPTMSSRNVAFLSQEMGRSGATSSQLWDKLMATDPTAARALLRGQDPRDILASIASGDSGPSGADNFHPRGIFDGPRSMSFPEGDGRVAIGSRNSLGLGGSSGNNHLTQQMFDELSRLHQQEYGRRHPTSSAQMDALRDLMLARSQGQHLLSDRDMRGNVGSSSVFDARPGMFGGHDLPPPIKRTSPRGIVEGAFGNSMGGFGPHSPRGGGSTSPNEALQAALMLNSRDPQAALASVLNSGSFRDMVPPSQGLDRFGGGGGMGDIRDIPPPNRPFNIRDPLYHMQQNQHGVFGGMNRSISPPNPPSMSHPNGPPPPNDIFSQAGVFNAGGSSRPANANGYRNEGNATASGGAQPRETGIIEKLLHSYGFIQCCERQARLFFHFSQFEGNIEHLKIGDPVEFEMTYDRRTGKPIASTVSKISSEIMNQQVRGEERVTGMVTTAIDSGDHDSSSSVGRISYENRGECFFLPYGKQDVEGGVHLKPSDKVSFLITPDPRTGNLQARCVRLEDAAKPVRYSGKIRTLNRETGTGTIERGDVAKEIRFIMQDIPEAYRSVVKLGDDVEFSIQTRAVSPPLSEWGAVGGAPVPGSGSSAAKEAAVDIALLPPGSVIFEDIDPELNRGQVLKVPDAEAERQNNYGERASSPPNSSGSPVGPPMPFSSSNNTFGSISSVSSSSLGHSSATSQLVSFLSGRLRYRGKDRTEQELPFGVKDTKGGFTMKHGDWVQFNIATDRRNGQRRGTAITLLDDSFRASGEKREQGVIVALITSPASTPLNSAFLDGLNKSSSPSAQLEGGTIRCVEREVEMPFRMSEALDRTWTLTVGDEVDFHVAPDFLNPSRLTATRIKLLPRGTVQFDFVIQTNLQGSITKEADPSSATGDRVLEAGGTISYCLNGLIVGIPFYLQDVNDVDEPPRMKDKVSFNMCQVKLTKEYIAKDVAVIERNITLVPESHPSVQFTSKPQLSSSLLLSPKEDSLEAVKSPSESPVNTSPGSSQTVALPQGAQLGYIAAVKDGFGFIETLSHDREIFFHFRLVGGSRRTTYQGDNANIVVGTEVQYTINPKLNSNGKSSAETVKPVASGSIPPPEPETTEMKGVVIRPLRCLNPDQEEYCGLIQATLPEELEMAGEIPPIFEFGIRSFSNPRDILQNGDPVKFCRERGTCNVACMVSACHKKLRSTVDAIKGQYGFLSYEVEEGKKLFFHTSEVKNNVQLQPGDLVEFVLIVNQRTGKTAAHSIAKVTGDTQRPERLISRLRMTPESGHPRVVVIRQPRGPDGTRGFKNLPSDLLGNGSGESDSLI</sequence>
<feature type="compositionally biased region" description="Low complexity" evidence="6">
    <location>
        <begin position="72"/>
        <end position="98"/>
    </location>
</feature>
<protein>
    <submittedName>
        <fullName evidence="7">Uncharacterized protein</fullName>
    </submittedName>
</protein>
<feature type="compositionally biased region" description="Polar residues" evidence="6">
    <location>
        <begin position="1200"/>
        <end position="1209"/>
    </location>
</feature>
<dbReference type="CDD" id="cd04458">
    <property type="entry name" value="CSP_CDS"/>
    <property type="match status" value="1"/>
</dbReference>
<dbReference type="InterPro" id="IPR002059">
    <property type="entry name" value="CSP_DNA-bd"/>
</dbReference>
<comment type="subcellular location">
    <subcellularLocation>
        <location evidence="1">Cytoplasm</location>
    </subcellularLocation>
</comment>
<feature type="compositionally biased region" description="Pro residues" evidence="6">
    <location>
        <begin position="440"/>
        <end position="455"/>
    </location>
</feature>
<reference evidence="7" key="1">
    <citation type="submission" date="2020-11" db="EMBL/GenBank/DDBJ databases">
        <authorList>
            <person name="Tran Van P."/>
        </authorList>
    </citation>
    <scope>NUCLEOTIDE SEQUENCE</scope>
</reference>
<dbReference type="InterPro" id="IPR024642">
    <property type="entry name" value="SUZ-C"/>
</dbReference>
<dbReference type="PROSITE" id="PS51938">
    <property type="entry name" value="SUZ_C"/>
    <property type="match status" value="1"/>
</dbReference>
<dbReference type="EMBL" id="OB661528">
    <property type="protein sequence ID" value="CAD7228413.1"/>
    <property type="molecule type" value="Genomic_DNA"/>
</dbReference>
<evidence type="ECO:0000313" key="7">
    <source>
        <dbReference type="EMBL" id="CAD7228413.1"/>
    </source>
</evidence>
<dbReference type="Pfam" id="PF23456">
    <property type="entry name" value="CSDE1"/>
    <property type="match status" value="2"/>
</dbReference>
<dbReference type="PROSITE" id="PS51857">
    <property type="entry name" value="CSD_2"/>
    <property type="match status" value="2"/>
</dbReference>
<dbReference type="InterPro" id="IPR012340">
    <property type="entry name" value="NA-bd_OB-fold"/>
</dbReference>
<dbReference type="Pfam" id="PF12901">
    <property type="entry name" value="SUZ-C"/>
    <property type="match status" value="1"/>
</dbReference>
<evidence type="ECO:0000256" key="4">
    <source>
        <dbReference type="ARBA" id="ARBA00022884"/>
    </source>
</evidence>
<evidence type="ECO:0000256" key="2">
    <source>
        <dbReference type="ARBA" id="ARBA00022490"/>
    </source>
</evidence>
<feature type="region of interest" description="Disordered" evidence="6">
    <location>
        <begin position="771"/>
        <end position="800"/>
    </location>
</feature>
<dbReference type="OrthoDB" id="74319at2759"/>
<evidence type="ECO:0000256" key="3">
    <source>
        <dbReference type="ARBA" id="ARBA00022737"/>
    </source>
</evidence>
<evidence type="ECO:0000256" key="6">
    <source>
        <dbReference type="SAM" id="MobiDB-lite"/>
    </source>
</evidence>
<feature type="region of interest" description="Disordered" evidence="6">
    <location>
        <begin position="1396"/>
        <end position="1434"/>
    </location>
</feature>